<dbReference type="PANTHER" id="PTHR12526">
    <property type="entry name" value="GLYCOSYLTRANSFERASE"/>
    <property type="match status" value="1"/>
</dbReference>
<evidence type="ECO:0000256" key="1">
    <source>
        <dbReference type="ARBA" id="ARBA00022676"/>
    </source>
</evidence>
<protein>
    <submittedName>
        <fullName evidence="5">Glycosyltransferase family 4 protein</fullName>
    </submittedName>
</protein>
<name>A0A7Y6DY98_9CELL</name>
<feature type="domain" description="Glycosyltransferase subfamily 4-like N-terminal" evidence="4">
    <location>
        <begin position="50"/>
        <end position="146"/>
    </location>
</feature>
<organism evidence="5 6">
    <name type="scientific">Cellulomonas humilata</name>
    <dbReference type="NCBI Taxonomy" id="144055"/>
    <lineage>
        <taxon>Bacteria</taxon>
        <taxon>Bacillati</taxon>
        <taxon>Actinomycetota</taxon>
        <taxon>Actinomycetes</taxon>
        <taxon>Micrococcales</taxon>
        <taxon>Cellulomonadaceae</taxon>
        <taxon>Cellulomonas</taxon>
    </lineage>
</organism>
<sequence>MPGAAWLGYQSRSGKPCDVRPLQPWRHPVKIAVLASIAHRTPPRSYGPWEQVASTLAEGLVARGHDVTLFATADSLTRARLHAEAPAGYEEDPSIDVKVCESLHIAAVFERAAEFDAISNQFDFLPLTYSRLVDTPVVTTIHGFSSERILPVYRAYDDIAHYVSISDANRHPDLTYDATIHHGLDLAQFSPGAGDGGYLLFLGRIHPDKGTHVAIEVARRAGMPLVIAGVVHDQDYFRTLVEPFVDGTLVRFVGSVGPQERDRLLGGAAALLHLIDFDEPFGLSVVEALAVGTPVIATPRGSLPELITDGSTGFLVADADAAVSAVARLASVDRHACRREAETRFSADRMVADYERLFEALAGCGRDGRPSAA</sequence>
<keyword evidence="2 5" id="KW-0808">Transferase</keyword>
<dbReference type="Pfam" id="PF13439">
    <property type="entry name" value="Glyco_transf_4"/>
    <property type="match status" value="1"/>
</dbReference>
<dbReference type="Pfam" id="PF00534">
    <property type="entry name" value="Glycos_transf_1"/>
    <property type="match status" value="1"/>
</dbReference>
<evidence type="ECO:0000256" key="2">
    <source>
        <dbReference type="ARBA" id="ARBA00022679"/>
    </source>
</evidence>
<dbReference type="AlphaFoldDB" id="A0A7Y6DY98"/>
<dbReference type="Proteomes" id="UP000565724">
    <property type="component" value="Unassembled WGS sequence"/>
</dbReference>
<dbReference type="CDD" id="cd03802">
    <property type="entry name" value="GT4_AviGT4-like"/>
    <property type="match status" value="1"/>
</dbReference>
<evidence type="ECO:0000259" key="4">
    <source>
        <dbReference type="Pfam" id="PF13439"/>
    </source>
</evidence>
<keyword evidence="1" id="KW-0328">Glycosyltransferase</keyword>
<evidence type="ECO:0000313" key="6">
    <source>
        <dbReference type="Proteomes" id="UP000565724"/>
    </source>
</evidence>
<dbReference type="InterPro" id="IPR028098">
    <property type="entry name" value="Glyco_trans_4-like_N"/>
</dbReference>
<evidence type="ECO:0000259" key="3">
    <source>
        <dbReference type="Pfam" id="PF00534"/>
    </source>
</evidence>
<accession>A0A7Y6DY98</accession>
<dbReference type="InterPro" id="IPR001296">
    <property type="entry name" value="Glyco_trans_1"/>
</dbReference>
<reference evidence="5 6" key="1">
    <citation type="submission" date="2020-05" db="EMBL/GenBank/DDBJ databases">
        <title>Genome Sequencing of Type Strains.</title>
        <authorList>
            <person name="Lemaire J.F."/>
            <person name="Inderbitzin P."/>
            <person name="Gregorio O.A."/>
            <person name="Collins S.B."/>
            <person name="Wespe N."/>
            <person name="Knight-Connoni V."/>
        </authorList>
    </citation>
    <scope>NUCLEOTIDE SEQUENCE [LARGE SCALE GENOMIC DNA]</scope>
    <source>
        <strain evidence="5 6">ATCC 25174</strain>
    </source>
</reference>
<proteinExistence type="predicted"/>
<gene>
    <name evidence="5" type="ORF">HP550_11270</name>
</gene>
<dbReference type="SUPFAM" id="SSF53756">
    <property type="entry name" value="UDP-Glycosyltransferase/glycogen phosphorylase"/>
    <property type="match status" value="1"/>
</dbReference>
<dbReference type="GO" id="GO:0016757">
    <property type="term" value="F:glycosyltransferase activity"/>
    <property type="evidence" value="ECO:0007669"/>
    <property type="project" value="UniProtKB-KW"/>
</dbReference>
<evidence type="ECO:0000313" key="5">
    <source>
        <dbReference type="EMBL" id="NUU17827.1"/>
    </source>
</evidence>
<dbReference type="PANTHER" id="PTHR12526:SF595">
    <property type="entry name" value="BLL5217 PROTEIN"/>
    <property type="match status" value="1"/>
</dbReference>
<feature type="domain" description="Glycosyl transferase family 1" evidence="3">
    <location>
        <begin position="195"/>
        <end position="331"/>
    </location>
</feature>
<comment type="caution">
    <text evidence="5">The sequence shown here is derived from an EMBL/GenBank/DDBJ whole genome shotgun (WGS) entry which is preliminary data.</text>
</comment>
<dbReference type="Gene3D" id="3.40.50.2000">
    <property type="entry name" value="Glycogen Phosphorylase B"/>
    <property type="match status" value="2"/>
</dbReference>
<dbReference type="EMBL" id="JABMCI010000065">
    <property type="protein sequence ID" value="NUU17827.1"/>
    <property type="molecule type" value="Genomic_DNA"/>
</dbReference>
<keyword evidence="6" id="KW-1185">Reference proteome</keyword>